<dbReference type="InterPro" id="IPR011330">
    <property type="entry name" value="Glyco_hydro/deAcase_b/a-brl"/>
</dbReference>
<keyword evidence="7" id="KW-1015">Disulfide bond</keyword>
<feature type="domain" description="Glycoside hydrolase family 38 central" evidence="11">
    <location>
        <begin position="310"/>
        <end position="390"/>
    </location>
</feature>
<dbReference type="EMBL" id="GIBP01000464">
    <property type="protein sequence ID" value="NDV29433.1"/>
    <property type="molecule type" value="Transcribed_RNA"/>
</dbReference>
<evidence type="ECO:0000256" key="10">
    <source>
        <dbReference type="RuleBase" id="RU361199"/>
    </source>
</evidence>
<dbReference type="GO" id="GO:0030246">
    <property type="term" value="F:carbohydrate binding"/>
    <property type="evidence" value="ECO:0007669"/>
    <property type="project" value="InterPro"/>
</dbReference>
<dbReference type="SUPFAM" id="SSF88713">
    <property type="entry name" value="Glycoside hydrolase/deacetylase"/>
    <property type="match status" value="1"/>
</dbReference>
<proteinExistence type="inferred from homology"/>
<evidence type="ECO:0000256" key="6">
    <source>
        <dbReference type="ARBA" id="ARBA00022833"/>
    </source>
</evidence>
<dbReference type="InterPro" id="IPR011682">
    <property type="entry name" value="Glyco_hydro_38_C"/>
</dbReference>
<dbReference type="SMART" id="SM00872">
    <property type="entry name" value="Alpha-mann_mid"/>
    <property type="match status" value="1"/>
</dbReference>
<dbReference type="Gene3D" id="2.60.40.1360">
    <property type="match status" value="1"/>
</dbReference>
<dbReference type="InterPro" id="IPR050843">
    <property type="entry name" value="Glycosyl_Hydrlase_38"/>
</dbReference>
<name>A0A6B2KXF6_9EUKA</name>
<dbReference type="CDD" id="cd00451">
    <property type="entry name" value="GH38N_AMII_euk"/>
    <property type="match status" value="1"/>
</dbReference>
<dbReference type="PANTHER" id="PTHR11607">
    <property type="entry name" value="ALPHA-MANNOSIDASE"/>
    <property type="match status" value="1"/>
</dbReference>
<dbReference type="InterPro" id="IPR013780">
    <property type="entry name" value="Glyco_hydro_b"/>
</dbReference>
<dbReference type="Pfam" id="PF17677">
    <property type="entry name" value="Glyco_hydro38C2"/>
    <property type="match status" value="1"/>
</dbReference>
<dbReference type="Gene3D" id="1.20.1270.50">
    <property type="entry name" value="Glycoside hydrolase family 38, central domain"/>
    <property type="match status" value="1"/>
</dbReference>
<dbReference type="InterPro" id="IPR037094">
    <property type="entry name" value="Glyco_hydro_38_cen_sf"/>
</dbReference>
<keyword evidence="9 10" id="KW-0326">Glycosidase</keyword>
<accession>A0A6B2KXF6</accession>
<dbReference type="Pfam" id="PF07748">
    <property type="entry name" value="Glyco_hydro_38C"/>
    <property type="match status" value="1"/>
</dbReference>
<dbReference type="InterPro" id="IPR027291">
    <property type="entry name" value="Glyco_hydro_38_N_sf"/>
</dbReference>
<dbReference type="AlphaFoldDB" id="A0A6B2KXF6"/>
<evidence type="ECO:0000256" key="4">
    <source>
        <dbReference type="ARBA" id="ARBA00022723"/>
    </source>
</evidence>
<evidence type="ECO:0000256" key="3">
    <source>
        <dbReference type="ARBA" id="ARBA00012752"/>
    </source>
</evidence>
<evidence type="ECO:0000313" key="12">
    <source>
        <dbReference type="EMBL" id="NDV29433.1"/>
    </source>
</evidence>
<dbReference type="SUPFAM" id="SSF74650">
    <property type="entry name" value="Galactose mutarotase-like"/>
    <property type="match status" value="1"/>
</dbReference>
<dbReference type="Pfam" id="PF01074">
    <property type="entry name" value="Glyco_hydro_38N"/>
    <property type="match status" value="1"/>
</dbReference>
<dbReference type="SUPFAM" id="SSF88688">
    <property type="entry name" value="Families 57/38 glycoside transferase middle domain"/>
    <property type="match status" value="1"/>
</dbReference>
<comment type="catalytic activity">
    <reaction evidence="1">
        <text>Hydrolysis of terminal, non-reducing alpha-D-mannose residues in alpha-D-mannosides.</text>
        <dbReference type="EC" id="3.2.1.24"/>
    </reaction>
</comment>
<dbReference type="EC" id="3.2.1.-" evidence="10"/>
<dbReference type="PANTHER" id="PTHR11607:SF28">
    <property type="entry name" value="EPIDIDYMIS-SPECIFIC ALPHA-MANNOSIDASE"/>
    <property type="match status" value="1"/>
</dbReference>
<sequence>MCILNVFLVPHTHDDVGWLLTVQGYYETQVRNILDTTVAALQANPKRKFIYVEQAFFTLWWNDARTTDAQRNAVKQFVNEGRWEFIIGAWVMPDEACTTYGGIIDQMTLGHQFLLNTFGVRPTKGWQIDPFGASSVTPVLEKLAGFDAHLIDRITDKDTYQNSQRLEFMWQGVPALGTKGQIFTEIMGGGGYCDWLGQFNFENDPVNPSNVAKYGQQFVNMAQGRSNWYKTPNILAEWGCDFAFQNAAPMFHSMDQVVDWLQSNALTTHVNVSYATPSQYYDSVWQYAEKQNIAWPNTDQQDYFPYLASLWWTGYYTSRVELKGFVREGEATSHIAEPLFSVGNSIYHLDSKSTFDAINQLRVANGYAQHHDGVTGTSVPEVVEMYKNYLIDGINVALKSAAVVLNQWIMKGPTVGSLVPGGDALLSIANGQTVAVVLFNGLGWSRSDVVVFPVNRSDLVVVDSNLKPVPYQISPATGGNITSSYQLFFPAFLNGLGYQTYFVSAPSQEIHQPPQFQPLVEDTTIENSVLSITYSQSTNRISHLTNKKTGVSISVDQNLLQYRSIRSGAYAFGPDGPATPISNSPQTAIIKGNLVTEIVTQFPASSDSNYAKQTVRLYSNQGNPDIEEFAEIWFDIGPLPSHIEVVTAFNTSIDSQNLLTSEDNGFQFMKRTYNWGTGIESNYYPIIYASFINDPFAQLSVVAERSHGVSSQANGEIEVMIHRNPDMGDGFGPGLTDTTRVYPGLRVLLDKPEFAFAGVRRQSYLYNFPLSAFTSVTTTSDWLKSFNTAGSLLQGDLPANIHLLSLNALDATSKNVILRLAHIFDLDEDPVLSMPVTLDLSKIFSQPIAQITETTLTANQNLSTATIITINPKDIRTFLIQFK</sequence>
<keyword evidence="4 10" id="KW-0479">Metal-binding</keyword>
<keyword evidence="8" id="KW-0325">Glycoprotein</keyword>
<evidence type="ECO:0000256" key="7">
    <source>
        <dbReference type="ARBA" id="ARBA00023157"/>
    </source>
</evidence>
<comment type="cofactor">
    <cofactor evidence="10">
        <name>Zn(2+)</name>
        <dbReference type="ChEBI" id="CHEBI:29105"/>
    </cofactor>
    <text evidence="10">Binds 1 zinc ion per subunit.</text>
</comment>
<dbReference type="InterPro" id="IPR041147">
    <property type="entry name" value="GH38_C"/>
</dbReference>
<protein>
    <recommendedName>
        <fullName evidence="3 10">Alpha-mannosidase</fullName>
        <ecNumber evidence="10">3.2.1.-</ecNumber>
    </recommendedName>
</protein>
<dbReference type="Pfam" id="PF09261">
    <property type="entry name" value="Alpha-mann_mid"/>
    <property type="match status" value="1"/>
</dbReference>
<evidence type="ECO:0000259" key="11">
    <source>
        <dbReference type="SMART" id="SM00872"/>
    </source>
</evidence>
<evidence type="ECO:0000256" key="2">
    <source>
        <dbReference type="ARBA" id="ARBA00009792"/>
    </source>
</evidence>
<dbReference type="InterPro" id="IPR028995">
    <property type="entry name" value="Glyco_hydro_57/38_cen_sf"/>
</dbReference>
<organism evidence="12">
    <name type="scientific">Arcella intermedia</name>
    <dbReference type="NCBI Taxonomy" id="1963864"/>
    <lineage>
        <taxon>Eukaryota</taxon>
        <taxon>Amoebozoa</taxon>
        <taxon>Tubulinea</taxon>
        <taxon>Elardia</taxon>
        <taxon>Arcellinida</taxon>
        <taxon>Sphaerothecina</taxon>
        <taxon>Arcellidae</taxon>
        <taxon>Arcella</taxon>
    </lineage>
</organism>
<dbReference type="GO" id="GO:0006013">
    <property type="term" value="P:mannose metabolic process"/>
    <property type="evidence" value="ECO:0007669"/>
    <property type="project" value="InterPro"/>
</dbReference>
<keyword evidence="5 10" id="KW-0378">Hydrolase</keyword>
<dbReference type="GO" id="GO:0005764">
    <property type="term" value="C:lysosome"/>
    <property type="evidence" value="ECO:0007669"/>
    <property type="project" value="TreeGrafter"/>
</dbReference>
<dbReference type="Gene3D" id="2.70.98.30">
    <property type="entry name" value="Golgi alpha-mannosidase II, domain 4"/>
    <property type="match status" value="1"/>
</dbReference>
<evidence type="ECO:0000256" key="9">
    <source>
        <dbReference type="ARBA" id="ARBA00023295"/>
    </source>
</evidence>
<evidence type="ECO:0000256" key="5">
    <source>
        <dbReference type="ARBA" id="ARBA00022801"/>
    </source>
</evidence>
<reference evidence="12" key="1">
    <citation type="journal article" date="2020" name="J. Eukaryot. Microbiol.">
        <title>De novo Sequencing, Assembly and Annotation of the Transcriptome for the Free-Living Testate Amoeba Arcella intermedia.</title>
        <authorList>
            <person name="Ribeiro G.M."/>
            <person name="Porfirio-Sousa A.L."/>
            <person name="Maurer-Alcala X.X."/>
            <person name="Katz L.A."/>
            <person name="Lahr D.J.G."/>
        </authorList>
    </citation>
    <scope>NUCLEOTIDE SEQUENCE</scope>
</reference>
<dbReference type="GO" id="GO:0004559">
    <property type="term" value="F:alpha-mannosidase activity"/>
    <property type="evidence" value="ECO:0007669"/>
    <property type="project" value="UniProtKB-EC"/>
</dbReference>
<comment type="similarity">
    <text evidence="2 10">Belongs to the glycosyl hydrolase 38 family.</text>
</comment>
<dbReference type="Gene3D" id="2.60.40.1180">
    <property type="entry name" value="Golgi alpha-mannosidase II"/>
    <property type="match status" value="1"/>
</dbReference>
<dbReference type="GO" id="GO:0046872">
    <property type="term" value="F:metal ion binding"/>
    <property type="evidence" value="ECO:0007669"/>
    <property type="project" value="UniProtKB-KW"/>
</dbReference>
<dbReference type="InterPro" id="IPR011013">
    <property type="entry name" value="Gal_mutarotase_sf_dom"/>
</dbReference>
<keyword evidence="6 10" id="KW-0862">Zinc</keyword>
<evidence type="ECO:0000256" key="1">
    <source>
        <dbReference type="ARBA" id="ARBA00000365"/>
    </source>
</evidence>
<dbReference type="InterPro" id="IPR015341">
    <property type="entry name" value="Glyco_hydro_38_cen"/>
</dbReference>
<dbReference type="Gene3D" id="3.20.110.10">
    <property type="entry name" value="Glycoside hydrolase 38, N terminal domain"/>
    <property type="match status" value="1"/>
</dbReference>
<dbReference type="InterPro" id="IPR000602">
    <property type="entry name" value="Glyco_hydro_38_N"/>
</dbReference>
<evidence type="ECO:0000256" key="8">
    <source>
        <dbReference type="ARBA" id="ARBA00023180"/>
    </source>
</evidence>